<keyword evidence="2" id="KW-1133">Transmembrane helix</keyword>
<evidence type="ECO:0000256" key="1">
    <source>
        <dbReference type="SAM" id="MobiDB-lite"/>
    </source>
</evidence>
<keyword evidence="2" id="KW-0812">Transmembrane</keyword>
<name>A0A5C3QHH5_9AGAR</name>
<protein>
    <submittedName>
        <fullName evidence="3">Uncharacterized protein</fullName>
    </submittedName>
</protein>
<dbReference type="STRING" id="1884261.A0A5C3QHH5"/>
<dbReference type="AlphaFoldDB" id="A0A5C3QHH5"/>
<sequence>MSTAGDRAHPHGSGNTGHSPPAGSTSDSVLRDGGTDNEEEQAAPWIVRTLVGSLPGRLVMSSYESVRATGTTVVCLSPWGDGNPVSLPNLRFRDLAVSSIIAVTGGMAAVAAPILAPVGGAAVAVFGGSIFVQMGLQAGFSVTTSMANNLVISSPLNKMIPIYSTRLQTTAVKVMLVTITYRHTMTDAGLGFFRSSQHQDKSLWFESVQDYWAVGKGWFSPYLFATGRRPIIPRNIKPDIIFCHGPFTPGDYKLGETLLQESALKIELCDAPPPLSESDEKEAEGPSLIDNIGTTASNIGTSATNLFTSTSKNVQNLFSDSSASRSASPAPAPKAEPAVVSTPTSPRRMVLVLVGIKPHRVGMWASSQRPSESVMNYVLFNGCPAIVFPVKSGAPLVAWDSLTLEQLWDVKLPEKVTREAGEGVGKEKVSGEAKAKKFEGIVSAIMEFLGMCIDWERVTVAQGEDPEADAAVKPEAAVASTEKLDEEGKKKAVNDAIRLLVGAAIRTKESKMVKDEVDKDRAGLAMWRIP</sequence>
<feature type="compositionally biased region" description="Low complexity" evidence="1">
    <location>
        <begin position="469"/>
        <end position="479"/>
    </location>
</feature>
<feature type="compositionally biased region" description="Low complexity" evidence="1">
    <location>
        <begin position="320"/>
        <end position="338"/>
    </location>
</feature>
<feature type="region of interest" description="Disordered" evidence="1">
    <location>
        <begin position="270"/>
        <end position="293"/>
    </location>
</feature>
<gene>
    <name evidence="3" type="ORF">BDV98DRAFT_568621</name>
</gene>
<keyword evidence="4" id="KW-1185">Reference proteome</keyword>
<evidence type="ECO:0000313" key="4">
    <source>
        <dbReference type="Proteomes" id="UP000305067"/>
    </source>
</evidence>
<dbReference type="EMBL" id="ML178827">
    <property type="protein sequence ID" value="TFL00728.1"/>
    <property type="molecule type" value="Genomic_DNA"/>
</dbReference>
<feature type="region of interest" description="Disordered" evidence="1">
    <location>
        <begin position="1"/>
        <end position="42"/>
    </location>
</feature>
<feature type="region of interest" description="Disordered" evidence="1">
    <location>
        <begin position="320"/>
        <end position="341"/>
    </location>
</feature>
<dbReference type="Proteomes" id="UP000305067">
    <property type="component" value="Unassembled WGS sequence"/>
</dbReference>
<feature type="transmembrane region" description="Helical" evidence="2">
    <location>
        <begin position="121"/>
        <end position="140"/>
    </location>
</feature>
<keyword evidence="2" id="KW-0472">Membrane</keyword>
<proteinExistence type="predicted"/>
<evidence type="ECO:0000313" key="3">
    <source>
        <dbReference type="EMBL" id="TFL00728.1"/>
    </source>
</evidence>
<accession>A0A5C3QHH5</accession>
<evidence type="ECO:0000256" key="2">
    <source>
        <dbReference type="SAM" id="Phobius"/>
    </source>
</evidence>
<organism evidence="3 4">
    <name type="scientific">Pterulicium gracile</name>
    <dbReference type="NCBI Taxonomy" id="1884261"/>
    <lineage>
        <taxon>Eukaryota</taxon>
        <taxon>Fungi</taxon>
        <taxon>Dikarya</taxon>
        <taxon>Basidiomycota</taxon>
        <taxon>Agaricomycotina</taxon>
        <taxon>Agaricomycetes</taxon>
        <taxon>Agaricomycetidae</taxon>
        <taxon>Agaricales</taxon>
        <taxon>Pleurotineae</taxon>
        <taxon>Pterulaceae</taxon>
        <taxon>Pterulicium</taxon>
    </lineage>
</organism>
<feature type="region of interest" description="Disordered" evidence="1">
    <location>
        <begin position="466"/>
        <end position="485"/>
    </location>
</feature>
<dbReference type="OrthoDB" id="3351042at2759"/>
<reference evidence="3 4" key="1">
    <citation type="journal article" date="2019" name="Nat. Ecol. Evol.">
        <title>Megaphylogeny resolves global patterns of mushroom evolution.</title>
        <authorList>
            <person name="Varga T."/>
            <person name="Krizsan K."/>
            <person name="Foldi C."/>
            <person name="Dima B."/>
            <person name="Sanchez-Garcia M."/>
            <person name="Sanchez-Ramirez S."/>
            <person name="Szollosi G.J."/>
            <person name="Szarkandi J.G."/>
            <person name="Papp V."/>
            <person name="Albert L."/>
            <person name="Andreopoulos W."/>
            <person name="Angelini C."/>
            <person name="Antonin V."/>
            <person name="Barry K.W."/>
            <person name="Bougher N.L."/>
            <person name="Buchanan P."/>
            <person name="Buyck B."/>
            <person name="Bense V."/>
            <person name="Catcheside P."/>
            <person name="Chovatia M."/>
            <person name="Cooper J."/>
            <person name="Damon W."/>
            <person name="Desjardin D."/>
            <person name="Finy P."/>
            <person name="Geml J."/>
            <person name="Haridas S."/>
            <person name="Hughes K."/>
            <person name="Justo A."/>
            <person name="Karasinski D."/>
            <person name="Kautmanova I."/>
            <person name="Kiss B."/>
            <person name="Kocsube S."/>
            <person name="Kotiranta H."/>
            <person name="LaButti K.M."/>
            <person name="Lechner B.E."/>
            <person name="Liimatainen K."/>
            <person name="Lipzen A."/>
            <person name="Lukacs Z."/>
            <person name="Mihaltcheva S."/>
            <person name="Morgado L.N."/>
            <person name="Niskanen T."/>
            <person name="Noordeloos M.E."/>
            <person name="Ohm R.A."/>
            <person name="Ortiz-Santana B."/>
            <person name="Ovrebo C."/>
            <person name="Racz N."/>
            <person name="Riley R."/>
            <person name="Savchenko A."/>
            <person name="Shiryaev A."/>
            <person name="Soop K."/>
            <person name="Spirin V."/>
            <person name="Szebenyi C."/>
            <person name="Tomsovsky M."/>
            <person name="Tulloss R.E."/>
            <person name="Uehling J."/>
            <person name="Grigoriev I.V."/>
            <person name="Vagvolgyi C."/>
            <person name="Papp T."/>
            <person name="Martin F.M."/>
            <person name="Miettinen O."/>
            <person name="Hibbett D.S."/>
            <person name="Nagy L.G."/>
        </authorList>
    </citation>
    <scope>NUCLEOTIDE SEQUENCE [LARGE SCALE GENOMIC DNA]</scope>
    <source>
        <strain evidence="3 4">CBS 309.79</strain>
    </source>
</reference>
<feature type="compositionally biased region" description="Polar residues" evidence="1">
    <location>
        <begin position="16"/>
        <end position="28"/>
    </location>
</feature>